<dbReference type="RefSeq" id="WP_177217843.1">
    <property type="nucleotide sequence ID" value="NZ_FPBL01000004.1"/>
</dbReference>
<gene>
    <name evidence="2" type="ORF">SAMN05216339_104192</name>
</gene>
<accession>A0A1I7HAJ1</accession>
<evidence type="ECO:0000313" key="3">
    <source>
        <dbReference type="Proteomes" id="UP000183926"/>
    </source>
</evidence>
<reference evidence="2 3" key="1">
    <citation type="submission" date="2016-10" db="EMBL/GenBank/DDBJ databases">
        <authorList>
            <person name="de Groot N.N."/>
        </authorList>
    </citation>
    <scope>NUCLEOTIDE SEQUENCE [LARGE SCALE GENOMIC DNA]</scope>
    <source>
        <strain evidence="2 3">Nm24</strain>
    </source>
</reference>
<dbReference type="AlphaFoldDB" id="A0A1I7HAJ1"/>
<protein>
    <submittedName>
        <fullName evidence="2">Uncharacterized protein</fullName>
    </submittedName>
</protein>
<keyword evidence="1" id="KW-1133">Transmembrane helix</keyword>
<evidence type="ECO:0000256" key="1">
    <source>
        <dbReference type="SAM" id="Phobius"/>
    </source>
</evidence>
<name>A0A1I7HAJ1_9PROT</name>
<dbReference type="Proteomes" id="UP000183926">
    <property type="component" value="Unassembled WGS sequence"/>
</dbReference>
<keyword evidence="1" id="KW-0472">Membrane</keyword>
<feature type="transmembrane region" description="Helical" evidence="1">
    <location>
        <begin position="20"/>
        <end position="40"/>
    </location>
</feature>
<evidence type="ECO:0000313" key="2">
    <source>
        <dbReference type="EMBL" id="SFU57741.1"/>
    </source>
</evidence>
<keyword evidence="1" id="KW-0812">Transmembrane</keyword>
<sequence length="46" mass="5012">MGYSDVATTQREAEKNQQAWKVILIALVAFCAIGATIWFGGFGGKY</sequence>
<organism evidence="2 3">
    <name type="scientific">Nitrosomonas eutropha</name>
    <dbReference type="NCBI Taxonomy" id="916"/>
    <lineage>
        <taxon>Bacteria</taxon>
        <taxon>Pseudomonadati</taxon>
        <taxon>Pseudomonadota</taxon>
        <taxon>Betaproteobacteria</taxon>
        <taxon>Nitrosomonadales</taxon>
        <taxon>Nitrosomonadaceae</taxon>
        <taxon>Nitrosomonas</taxon>
    </lineage>
</organism>
<dbReference type="EMBL" id="FPBL01000004">
    <property type="protein sequence ID" value="SFU57741.1"/>
    <property type="molecule type" value="Genomic_DNA"/>
</dbReference>
<proteinExistence type="predicted"/>